<feature type="compositionally biased region" description="Low complexity" evidence="1">
    <location>
        <begin position="31"/>
        <end position="45"/>
    </location>
</feature>
<protein>
    <submittedName>
        <fullName evidence="2">Uncharacterized protein</fullName>
    </submittedName>
</protein>
<accession>A0A699YXL0</accession>
<sequence length="67" mass="7120">MCQKWLFTLGQLCRYAARQLDAAATAATSMAAGPTSSSSSNPNAAQQTLPPVSSRQCLSLFMAYFSL</sequence>
<feature type="non-terminal residue" evidence="2">
    <location>
        <position position="67"/>
    </location>
</feature>
<dbReference type="Proteomes" id="UP000485058">
    <property type="component" value="Unassembled WGS sequence"/>
</dbReference>
<evidence type="ECO:0000313" key="2">
    <source>
        <dbReference type="EMBL" id="GFH14390.1"/>
    </source>
</evidence>
<keyword evidence="3" id="KW-1185">Reference proteome</keyword>
<dbReference type="EMBL" id="BLLF01000720">
    <property type="protein sequence ID" value="GFH14390.1"/>
    <property type="molecule type" value="Genomic_DNA"/>
</dbReference>
<proteinExistence type="predicted"/>
<evidence type="ECO:0000313" key="3">
    <source>
        <dbReference type="Proteomes" id="UP000485058"/>
    </source>
</evidence>
<reference evidence="2 3" key="1">
    <citation type="submission" date="2020-02" db="EMBL/GenBank/DDBJ databases">
        <title>Draft genome sequence of Haematococcus lacustris strain NIES-144.</title>
        <authorList>
            <person name="Morimoto D."/>
            <person name="Nakagawa S."/>
            <person name="Yoshida T."/>
            <person name="Sawayama S."/>
        </authorList>
    </citation>
    <scope>NUCLEOTIDE SEQUENCE [LARGE SCALE GENOMIC DNA]</scope>
    <source>
        <strain evidence="2 3">NIES-144</strain>
    </source>
</reference>
<evidence type="ECO:0000256" key="1">
    <source>
        <dbReference type="SAM" id="MobiDB-lite"/>
    </source>
</evidence>
<name>A0A699YXL0_HAELA</name>
<gene>
    <name evidence="2" type="ORF">HaLaN_10434</name>
</gene>
<feature type="non-terminal residue" evidence="2">
    <location>
        <position position="1"/>
    </location>
</feature>
<feature type="region of interest" description="Disordered" evidence="1">
    <location>
        <begin position="31"/>
        <end position="51"/>
    </location>
</feature>
<dbReference type="AlphaFoldDB" id="A0A699YXL0"/>
<organism evidence="2 3">
    <name type="scientific">Haematococcus lacustris</name>
    <name type="common">Green alga</name>
    <name type="synonym">Haematococcus pluvialis</name>
    <dbReference type="NCBI Taxonomy" id="44745"/>
    <lineage>
        <taxon>Eukaryota</taxon>
        <taxon>Viridiplantae</taxon>
        <taxon>Chlorophyta</taxon>
        <taxon>core chlorophytes</taxon>
        <taxon>Chlorophyceae</taxon>
        <taxon>CS clade</taxon>
        <taxon>Chlamydomonadales</taxon>
        <taxon>Haematococcaceae</taxon>
        <taxon>Haematococcus</taxon>
    </lineage>
</organism>
<comment type="caution">
    <text evidence="2">The sequence shown here is derived from an EMBL/GenBank/DDBJ whole genome shotgun (WGS) entry which is preliminary data.</text>
</comment>